<evidence type="ECO:0008006" key="3">
    <source>
        <dbReference type="Google" id="ProtNLM"/>
    </source>
</evidence>
<dbReference type="Pfam" id="PF05932">
    <property type="entry name" value="CesT"/>
    <property type="match status" value="1"/>
</dbReference>
<gene>
    <name evidence="1" type="ORF">D3870_18235</name>
</gene>
<sequence length="180" mass="19823">MWSRYRRGQPLQFSRIVVTTKMECLSSIVNEVGRRDGVDGLRLSPEGTAAMTFRSGKKINFEYVAQSARLFVYTSLMPLGSDETRLFPLFESMLRCNFLKLGTGKGELSISLDTQQAIYQIGLDIDGLDADALDDAIDEVLKQHDECLCQLRQGVPVAPGLPLPAAAAGAGHRIVRYSPN</sequence>
<name>A0A418X5F3_9BURK</name>
<dbReference type="Gene3D" id="3.30.1460.10">
    <property type="match status" value="1"/>
</dbReference>
<accession>A0A418X5F3</accession>
<keyword evidence="2" id="KW-1185">Reference proteome</keyword>
<proteinExistence type="predicted"/>
<dbReference type="EMBL" id="QYUN01000002">
    <property type="protein sequence ID" value="RJG07675.1"/>
    <property type="molecule type" value="Genomic_DNA"/>
</dbReference>
<dbReference type="GO" id="GO:0030254">
    <property type="term" value="P:protein secretion by the type III secretion system"/>
    <property type="evidence" value="ECO:0007669"/>
    <property type="project" value="InterPro"/>
</dbReference>
<dbReference type="InterPro" id="IPR010261">
    <property type="entry name" value="Tir_chaperone"/>
</dbReference>
<comment type="caution">
    <text evidence="1">The sequence shown here is derived from an EMBL/GenBank/DDBJ whole genome shotgun (WGS) entry which is preliminary data.</text>
</comment>
<dbReference type="SUPFAM" id="SSF69635">
    <property type="entry name" value="Type III secretory system chaperone-like"/>
    <property type="match status" value="1"/>
</dbReference>
<reference evidence="1 2" key="1">
    <citation type="submission" date="2018-09" db="EMBL/GenBank/DDBJ databases">
        <authorList>
            <person name="Zhu H."/>
        </authorList>
    </citation>
    <scope>NUCLEOTIDE SEQUENCE [LARGE SCALE GENOMIC DNA]</scope>
    <source>
        <strain evidence="1 2">K2R10-39</strain>
    </source>
</reference>
<evidence type="ECO:0000313" key="1">
    <source>
        <dbReference type="EMBL" id="RJG07675.1"/>
    </source>
</evidence>
<evidence type="ECO:0000313" key="2">
    <source>
        <dbReference type="Proteomes" id="UP000285190"/>
    </source>
</evidence>
<dbReference type="Proteomes" id="UP000285190">
    <property type="component" value="Unassembled WGS sequence"/>
</dbReference>
<dbReference type="CDD" id="cd16364">
    <property type="entry name" value="T3SC_I-like"/>
    <property type="match status" value="1"/>
</dbReference>
<organism evidence="1 2">
    <name type="scientific">Noviherbaspirillum cavernae</name>
    <dbReference type="NCBI Taxonomy" id="2320862"/>
    <lineage>
        <taxon>Bacteria</taxon>
        <taxon>Pseudomonadati</taxon>
        <taxon>Pseudomonadota</taxon>
        <taxon>Betaproteobacteria</taxon>
        <taxon>Burkholderiales</taxon>
        <taxon>Oxalobacteraceae</taxon>
        <taxon>Noviherbaspirillum</taxon>
    </lineage>
</organism>
<dbReference type="AlphaFoldDB" id="A0A418X5F3"/>
<protein>
    <recommendedName>
        <fullName evidence="3">Type III secretion system chaperone</fullName>
    </recommendedName>
</protein>